<feature type="transmembrane region" description="Helical" evidence="11">
    <location>
        <begin position="80"/>
        <end position="103"/>
    </location>
</feature>
<evidence type="ECO:0000256" key="4">
    <source>
        <dbReference type="ARBA" id="ARBA00022547"/>
    </source>
</evidence>
<dbReference type="PROSITE" id="PS00449">
    <property type="entry name" value="ATPASE_A"/>
    <property type="match status" value="1"/>
</dbReference>
<dbReference type="AlphaFoldDB" id="A0A8J7W1M4"/>
<evidence type="ECO:0000256" key="3">
    <source>
        <dbReference type="ARBA" id="ARBA00022448"/>
    </source>
</evidence>
<sequence length="241" mass="26853">MHDLSNLGARKIIGFGDGSVFITETVLYSLIVAVVLIIFAFVSTRKMERYPKGLQAVAELIVEFTYKLVGDTMGKQNLAFAPYIGTLFLFLLLGNSMGLWGFRPVTADVNTTFALALITFMLIQYNSIKSRTLKGHLKHMADPYPFMFPLKVIEEVSFPISLAFRLFGNILGGMIVMALIFTGLGSISHKLHLPIPFLEAVIPLPANIFFDIFEPILQAFIFTMLSMVFIGMAIATHEDHH</sequence>
<feature type="transmembrane region" description="Helical" evidence="11">
    <location>
        <begin position="166"/>
        <end position="187"/>
    </location>
</feature>
<keyword evidence="7 11" id="KW-1133">Transmembrane helix</keyword>
<dbReference type="PANTHER" id="PTHR42823:SF3">
    <property type="entry name" value="ATP SYNTHASE SUBUNIT A, CHLOROPLASTIC"/>
    <property type="match status" value="1"/>
</dbReference>
<dbReference type="CDD" id="cd00310">
    <property type="entry name" value="ATP-synt_Fo_a_6"/>
    <property type="match status" value="1"/>
</dbReference>
<evidence type="ECO:0000256" key="8">
    <source>
        <dbReference type="ARBA" id="ARBA00023065"/>
    </source>
</evidence>
<dbReference type="Proteomes" id="UP000675664">
    <property type="component" value="Unassembled WGS sequence"/>
</dbReference>
<keyword evidence="11" id="KW-1003">Cell membrane</keyword>
<proteinExistence type="inferred from homology"/>
<reference evidence="13" key="2">
    <citation type="submission" date="2021-04" db="EMBL/GenBank/DDBJ databases">
        <authorList>
            <person name="Liu J."/>
        </authorList>
    </citation>
    <scope>NUCLEOTIDE SEQUENCE</scope>
    <source>
        <strain evidence="13">BAD-6</strain>
    </source>
</reference>
<comment type="caution">
    <text evidence="13">The sequence shown here is derived from an EMBL/GenBank/DDBJ whole genome shotgun (WGS) entry which is preliminary data.</text>
</comment>
<keyword evidence="10 11" id="KW-0066">ATP synthesis</keyword>
<keyword evidence="6 11" id="KW-0375">Hydrogen ion transport</keyword>
<organism evidence="13 14">
    <name type="scientific">Sinanaerobacter chloroacetimidivorans</name>
    <dbReference type="NCBI Taxonomy" id="2818044"/>
    <lineage>
        <taxon>Bacteria</taxon>
        <taxon>Bacillati</taxon>
        <taxon>Bacillota</taxon>
        <taxon>Clostridia</taxon>
        <taxon>Peptostreptococcales</taxon>
        <taxon>Anaerovoracaceae</taxon>
        <taxon>Sinanaerobacter</taxon>
    </lineage>
</organism>
<keyword evidence="3 11" id="KW-0813">Transport</keyword>
<comment type="function">
    <text evidence="11 12">Key component of the proton channel; it plays a direct role in the translocation of protons across the membrane.</text>
</comment>
<dbReference type="EMBL" id="JAGSND010000011">
    <property type="protein sequence ID" value="MBR0599187.1"/>
    <property type="molecule type" value="Genomic_DNA"/>
</dbReference>
<evidence type="ECO:0000256" key="12">
    <source>
        <dbReference type="RuleBase" id="RU000483"/>
    </source>
</evidence>
<keyword evidence="5 11" id="KW-0812">Transmembrane</keyword>
<gene>
    <name evidence="11 13" type="primary">atpB</name>
    <name evidence="13" type="ORF">KCX82_14955</name>
</gene>
<dbReference type="SUPFAM" id="SSF81336">
    <property type="entry name" value="F1F0 ATP synthase subunit A"/>
    <property type="match status" value="1"/>
</dbReference>
<evidence type="ECO:0000256" key="1">
    <source>
        <dbReference type="ARBA" id="ARBA00004141"/>
    </source>
</evidence>
<evidence type="ECO:0000256" key="11">
    <source>
        <dbReference type="HAMAP-Rule" id="MF_01393"/>
    </source>
</evidence>
<dbReference type="GO" id="GO:0045259">
    <property type="term" value="C:proton-transporting ATP synthase complex"/>
    <property type="evidence" value="ECO:0007669"/>
    <property type="project" value="UniProtKB-KW"/>
</dbReference>
<dbReference type="PANTHER" id="PTHR42823">
    <property type="entry name" value="ATP SYNTHASE SUBUNIT A, CHLOROPLASTIC"/>
    <property type="match status" value="1"/>
</dbReference>
<protein>
    <recommendedName>
        <fullName evidence="11 12">ATP synthase subunit a</fullName>
    </recommendedName>
    <alternativeName>
        <fullName evidence="11">ATP synthase F0 sector subunit a</fullName>
    </alternativeName>
    <alternativeName>
        <fullName evidence="11">F-ATPase subunit 6</fullName>
    </alternativeName>
</protein>
<dbReference type="InterPro" id="IPR045082">
    <property type="entry name" value="ATP_syn_F0_a_bact/chloroplast"/>
</dbReference>
<dbReference type="RefSeq" id="WP_227019321.1">
    <property type="nucleotide sequence ID" value="NZ_JAGSND010000011.1"/>
</dbReference>
<dbReference type="InterPro" id="IPR000568">
    <property type="entry name" value="ATP_synth_F0_asu"/>
</dbReference>
<dbReference type="InterPro" id="IPR023011">
    <property type="entry name" value="ATP_synth_F0_asu_AS"/>
</dbReference>
<keyword evidence="8 11" id="KW-0406">Ion transport</keyword>
<keyword evidence="14" id="KW-1185">Reference proteome</keyword>
<evidence type="ECO:0000256" key="6">
    <source>
        <dbReference type="ARBA" id="ARBA00022781"/>
    </source>
</evidence>
<evidence type="ECO:0000256" key="9">
    <source>
        <dbReference type="ARBA" id="ARBA00023136"/>
    </source>
</evidence>
<keyword evidence="9 11" id="KW-0472">Membrane</keyword>
<dbReference type="Gene3D" id="1.20.120.220">
    <property type="entry name" value="ATP synthase, F0 complex, subunit A"/>
    <property type="match status" value="1"/>
</dbReference>
<dbReference type="GO" id="GO:0005886">
    <property type="term" value="C:plasma membrane"/>
    <property type="evidence" value="ECO:0007669"/>
    <property type="project" value="UniProtKB-SubCell"/>
</dbReference>
<dbReference type="HAMAP" id="MF_01393">
    <property type="entry name" value="ATP_synth_a_bact"/>
    <property type="match status" value="1"/>
</dbReference>
<dbReference type="Pfam" id="PF00119">
    <property type="entry name" value="ATP-synt_A"/>
    <property type="match status" value="1"/>
</dbReference>
<feature type="transmembrane region" description="Helical" evidence="11">
    <location>
        <begin position="216"/>
        <end position="235"/>
    </location>
</feature>
<accession>A0A8J7W1M4</accession>
<reference evidence="13" key="1">
    <citation type="submission" date="2021-04" db="EMBL/GenBank/DDBJ databases">
        <title>Sinoanaerobacter chloroacetimidivorans sp. nov., an obligate anaerobic bacterium isolated from anaerobic sludge.</title>
        <authorList>
            <person name="Bao Y."/>
        </authorList>
    </citation>
    <scope>NUCLEOTIDE SEQUENCE</scope>
    <source>
        <strain evidence="13">BAD-6</strain>
    </source>
</reference>
<name>A0A8J7W1M4_9FIRM</name>
<dbReference type="GO" id="GO:0046933">
    <property type="term" value="F:proton-transporting ATP synthase activity, rotational mechanism"/>
    <property type="evidence" value="ECO:0007669"/>
    <property type="project" value="UniProtKB-UniRule"/>
</dbReference>
<keyword evidence="4 11" id="KW-0138">CF(0)</keyword>
<comment type="similarity">
    <text evidence="2 11 12">Belongs to the ATPase A chain family.</text>
</comment>
<dbReference type="GO" id="GO:0042777">
    <property type="term" value="P:proton motive force-driven plasma membrane ATP synthesis"/>
    <property type="evidence" value="ECO:0007669"/>
    <property type="project" value="TreeGrafter"/>
</dbReference>
<evidence type="ECO:0000313" key="14">
    <source>
        <dbReference type="Proteomes" id="UP000675664"/>
    </source>
</evidence>
<evidence type="ECO:0000256" key="5">
    <source>
        <dbReference type="ARBA" id="ARBA00022692"/>
    </source>
</evidence>
<feature type="transmembrane region" description="Helical" evidence="11">
    <location>
        <begin position="109"/>
        <end position="128"/>
    </location>
</feature>
<evidence type="ECO:0000256" key="2">
    <source>
        <dbReference type="ARBA" id="ARBA00006810"/>
    </source>
</evidence>
<dbReference type="InterPro" id="IPR035908">
    <property type="entry name" value="F0_ATP_A_sf"/>
</dbReference>
<comment type="subcellular location">
    <subcellularLocation>
        <location evidence="11 12">Cell membrane</location>
        <topology evidence="11 12">Multi-pass membrane protein</topology>
    </subcellularLocation>
    <subcellularLocation>
        <location evidence="1">Membrane</location>
        <topology evidence="1">Multi-pass membrane protein</topology>
    </subcellularLocation>
</comment>
<evidence type="ECO:0000256" key="10">
    <source>
        <dbReference type="ARBA" id="ARBA00023310"/>
    </source>
</evidence>
<dbReference type="PRINTS" id="PR00123">
    <property type="entry name" value="ATPASEA"/>
</dbReference>
<evidence type="ECO:0000313" key="13">
    <source>
        <dbReference type="EMBL" id="MBR0599187.1"/>
    </source>
</evidence>
<dbReference type="NCBIfam" id="TIGR01131">
    <property type="entry name" value="ATP_synt_6_or_A"/>
    <property type="match status" value="1"/>
</dbReference>
<feature type="transmembrane region" description="Helical" evidence="11">
    <location>
        <begin position="20"/>
        <end position="42"/>
    </location>
</feature>
<evidence type="ECO:0000256" key="7">
    <source>
        <dbReference type="ARBA" id="ARBA00022989"/>
    </source>
</evidence>